<dbReference type="PANTHER" id="PTHR33204">
    <property type="entry name" value="TRANSCRIPTIONAL REGULATOR, MARR FAMILY"/>
    <property type="match status" value="1"/>
</dbReference>
<dbReference type="CDD" id="cd00090">
    <property type="entry name" value="HTH_ARSR"/>
    <property type="match status" value="1"/>
</dbReference>
<dbReference type="EMBL" id="CVTD020000024">
    <property type="protein sequence ID" value="CRZ35306.1"/>
    <property type="molecule type" value="Genomic_DNA"/>
</dbReference>
<proteinExistence type="predicted"/>
<evidence type="ECO:0000256" key="3">
    <source>
        <dbReference type="ARBA" id="ARBA00023163"/>
    </source>
</evidence>
<evidence type="ECO:0000256" key="1">
    <source>
        <dbReference type="ARBA" id="ARBA00023015"/>
    </source>
</evidence>
<dbReference type="PROSITE" id="PS51118">
    <property type="entry name" value="HTH_HXLR"/>
    <property type="match status" value="1"/>
</dbReference>
<dbReference type="Pfam" id="PF01638">
    <property type="entry name" value="HxlR"/>
    <property type="match status" value="1"/>
</dbReference>
<feature type="domain" description="HTH hxlR-type" evidence="4">
    <location>
        <begin position="9"/>
        <end position="107"/>
    </location>
</feature>
<name>A0A0H5SKI1_HERHM</name>
<keyword evidence="2" id="KW-0238">DNA-binding</keyword>
<dbReference type="OrthoDB" id="9791143at2"/>
<accession>A0A0H5SKI1</accession>
<dbReference type="RefSeq" id="WP_103203399.1">
    <property type="nucleotide sequence ID" value="NZ_CVTD020000024.1"/>
</dbReference>
<dbReference type="InterPro" id="IPR036388">
    <property type="entry name" value="WH-like_DNA-bd_sf"/>
</dbReference>
<evidence type="ECO:0000256" key="2">
    <source>
        <dbReference type="ARBA" id="ARBA00023125"/>
    </source>
</evidence>
<dbReference type="GO" id="GO:0003677">
    <property type="term" value="F:DNA binding"/>
    <property type="evidence" value="ECO:0007669"/>
    <property type="project" value="UniProtKB-KW"/>
</dbReference>
<dbReference type="InterPro" id="IPR036390">
    <property type="entry name" value="WH_DNA-bd_sf"/>
</dbReference>
<protein>
    <recommendedName>
        <fullName evidence="4">HTH hxlR-type domain-containing protein</fullName>
    </recommendedName>
</protein>
<reference evidence="5 6" key="1">
    <citation type="submission" date="2015-06" db="EMBL/GenBank/DDBJ databases">
        <authorList>
            <person name="Wibberg Daniel"/>
        </authorList>
    </citation>
    <scope>NUCLEOTIDE SEQUENCE [LARGE SCALE GENOMIC DNA]</scope>
    <source>
        <strain evidence="5 6">T3/55T</strain>
    </source>
</reference>
<evidence type="ECO:0000259" key="4">
    <source>
        <dbReference type="PROSITE" id="PS51118"/>
    </source>
</evidence>
<sequence length="148" mass="17221">MKNLYNLPCNIAQTLNIIGDKWTLLIIRQLMLGYDTFKEIQDRLIGIPTNILSDRLKSLEKDGLITSQLYQSHPPRYKYFLTDSGLDLADVFNSIILWSERNLKKCHKILTHSECGHKIELTYYCPNCGKTIKREDINVTDNNFDKPE</sequence>
<dbReference type="Proteomes" id="UP000236497">
    <property type="component" value="Unassembled WGS sequence"/>
</dbReference>
<dbReference type="InterPro" id="IPR011991">
    <property type="entry name" value="ArsR-like_HTH"/>
</dbReference>
<keyword evidence="3" id="KW-0804">Transcription</keyword>
<keyword evidence="1" id="KW-0805">Transcription regulation</keyword>
<dbReference type="SUPFAM" id="SSF46785">
    <property type="entry name" value="Winged helix' DNA-binding domain"/>
    <property type="match status" value="1"/>
</dbReference>
<dbReference type="PANTHER" id="PTHR33204:SF18">
    <property type="entry name" value="TRANSCRIPTIONAL REGULATORY PROTEIN"/>
    <property type="match status" value="1"/>
</dbReference>
<dbReference type="InterPro" id="IPR002577">
    <property type="entry name" value="HTH_HxlR"/>
</dbReference>
<gene>
    <name evidence="5" type="ORF">HHT355_2108</name>
</gene>
<evidence type="ECO:0000313" key="5">
    <source>
        <dbReference type="EMBL" id="CRZ35306.1"/>
    </source>
</evidence>
<dbReference type="AlphaFoldDB" id="A0A0H5SKI1"/>
<organism evidence="5 6">
    <name type="scientific">Herbinix hemicellulosilytica</name>
    <dbReference type="NCBI Taxonomy" id="1564487"/>
    <lineage>
        <taxon>Bacteria</taxon>
        <taxon>Bacillati</taxon>
        <taxon>Bacillota</taxon>
        <taxon>Clostridia</taxon>
        <taxon>Lachnospirales</taxon>
        <taxon>Lachnospiraceae</taxon>
        <taxon>Herbinix</taxon>
    </lineage>
</organism>
<keyword evidence="6" id="KW-1185">Reference proteome</keyword>
<evidence type="ECO:0000313" key="6">
    <source>
        <dbReference type="Proteomes" id="UP000236497"/>
    </source>
</evidence>
<dbReference type="Gene3D" id="1.10.10.10">
    <property type="entry name" value="Winged helix-like DNA-binding domain superfamily/Winged helix DNA-binding domain"/>
    <property type="match status" value="1"/>
</dbReference>